<proteinExistence type="predicted"/>
<dbReference type="OrthoDB" id="550575at2759"/>
<evidence type="ECO:0000256" key="1">
    <source>
        <dbReference type="ARBA" id="ARBA00004430"/>
    </source>
</evidence>
<feature type="compositionally biased region" description="Basic and acidic residues" evidence="2">
    <location>
        <begin position="11"/>
        <end position="24"/>
    </location>
</feature>
<gene>
    <name evidence="3" type="ORF">Rsub_02835</name>
</gene>
<name>A0A2V0NXV8_9CHLO</name>
<comment type="caution">
    <text evidence="3">The sequence shown here is derived from an EMBL/GenBank/DDBJ whole genome shotgun (WGS) entry which is preliminary data.</text>
</comment>
<keyword evidence="4" id="KW-1185">Reference proteome</keyword>
<protein>
    <submittedName>
        <fullName evidence="3">Uncharacterized protein</fullName>
    </submittedName>
</protein>
<feature type="region of interest" description="Disordered" evidence="2">
    <location>
        <begin position="1"/>
        <end position="25"/>
    </location>
</feature>
<evidence type="ECO:0000313" key="3">
    <source>
        <dbReference type="EMBL" id="GBF89665.1"/>
    </source>
</evidence>
<organism evidence="3 4">
    <name type="scientific">Raphidocelis subcapitata</name>
    <dbReference type="NCBI Taxonomy" id="307507"/>
    <lineage>
        <taxon>Eukaryota</taxon>
        <taxon>Viridiplantae</taxon>
        <taxon>Chlorophyta</taxon>
        <taxon>core chlorophytes</taxon>
        <taxon>Chlorophyceae</taxon>
        <taxon>CS clade</taxon>
        <taxon>Sphaeropleales</taxon>
        <taxon>Selenastraceae</taxon>
        <taxon>Raphidocelis</taxon>
    </lineage>
</organism>
<comment type="subcellular location">
    <subcellularLocation>
        <location evidence="1">Cytoplasm</location>
        <location evidence="1">Cytoskeleton</location>
        <location evidence="1">Cilium axoneme</location>
    </subcellularLocation>
</comment>
<dbReference type="EMBL" id="BDRX01000012">
    <property type="protein sequence ID" value="GBF89665.1"/>
    <property type="molecule type" value="Genomic_DNA"/>
</dbReference>
<dbReference type="GO" id="GO:0005930">
    <property type="term" value="C:axoneme"/>
    <property type="evidence" value="ECO:0007669"/>
    <property type="project" value="UniProtKB-SubCell"/>
</dbReference>
<dbReference type="STRING" id="307507.A0A2V0NXV8"/>
<dbReference type="SUPFAM" id="SSF52047">
    <property type="entry name" value="RNI-like"/>
    <property type="match status" value="1"/>
</dbReference>
<evidence type="ECO:0000313" key="4">
    <source>
        <dbReference type="Proteomes" id="UP000247498"/>
    </source>
</evidence>
<dbReference type="InParanoid" id="A0A2V0NXV8"/>
<reference evidence="3 4" key="1">
    <citation type="journal article" date="2018" name="Sci. Rep.">
        <title>Raphidocelis subcapitata (=Pseudokirchneriella subcapitata) provides an insight into genome evolution and environmental adaptations in the Sphaeropleales.</title>
        <authorList>
            <person name="Suzuki S."/>
            <person name="Yamaguchi H."/>
            <person name="Nakajima N."/>
            <person name="Kawachi M."/>
        </authorList>
    </citation>
    <scope>NUCLEOTIDE SEQUENCE [LARGE SCALE GENOMIC DNA]</scope>
    <source>
        <strain evidence="3 4">NIES-35</strain>
    </source>
</reference>
<evidence type="ECO:0000256" key="2">
    <source>
        <dbReference type="SAM" id="MobiDB-lite"/>
    </source>
</evidence>
<dbReference type="Gene3D" id="3.80.10.10">
    <property type="entry name" value="Ribonuclease Inhibitor"/>
    <property type="match status" value="1"/>
</dbReference>
<dbReference type="AlphaFoldDB" id="A0A2V0NXV8"/>
<accession>A0A2V0NXV8</accession>
<dbReference type="InterPro" id="IPR032675">
    <property type="entry name" value="LRR_dom_sf"/>
</dbReference>
<feature type="compositionally biased region" description="Basic residues" evidence="2">
    <location>
        <begin position="1"/>
        <end position="10"/>
    </location>
</feature>
<dbReference type="Proteomes" id="UP000247498">
    <property type="component" value="Unassembled WGS sequence"/>
</dbReference>
<sequence length="259" mass="27668">MAPKAKKKGKKEPELLEPPHDPSWERSVQSGVWERAIDALPDANTWPTWGALRERVLASCREIRVEGSPTVRDAFAAELFRLSPPLLRRLSLRASSNLRRLVLSPLGSCPALTALDLGSCPSLEYLLVQSASLKALDVSDCPALAKALVHCPALTALAAGGCCGLERAIVWSDALAELDLSASTRLVQLELHCPALAVTRVPLIPAKPAAARPVHAPIAAMLRENARDAAAAAAEAREREWRAPRAASAIAPAYRPVAT</sequence>